<dbReference type="EMBL" id="JABEBT010000061">
    <property type="protein sequence ID" value="KAF7634281.1"/>
    <property type="molecule type" value="Genomic_DNA"/>
</dbReference>
<dbReference type="CDD" id="cd09917">
    <property type="entry name" value="F-box_SF"/>
    <property type="match status" value="1"/>
</dbReference>
<protein>
    <recommendedName>
        <fullName evidence="3">F-box domain-containing protein</fullName>
    </recommendedName>
</protein>
<dbReference type="AlphaFoldDB" id="A0A8S9ZLU5"/>
<dbReference type="Proteomes" id="UP000605970">
    <property type="component" value="Unassembled WGS sequence"/>
</dbReference>
<comment type="caution">
    <text evidence="1">The sequence shown here is derived from an EMBL/GenBank/DDBJ whole genome shotgun (WGS) entry which is preliminary data.</text>
</comment>
<sequence>MSTKNMLQLLPIELIIKIYEYLDNWEDVIKNKLVCKYIMIMLRKYASKFVRPPVDLFIET</sequence>
<accession>A0A8S9ZLU5</accession>
<gene>
    <name evidence="1" type="ORF">Mgra_00006360</name>
</gene>
<keyword evidence="2" id="KW-1185">Reference proteome</keyword>
<proteinExistence type="predicted"/>
<evidence type="ECO:0000313" key="2">
    <source>
        <dbReference type="Proteomes" id="UP000605970"/>
    </source>
</evidence>
<organism evidence="1 2">
    <name type="scientific">Meloidogyne graminicola</name>
    <dbReference type="NCBI Taxonomy" id="189291"/>
    <lineage>
        <taxon>Eukaryota</taxon>
        <taxon>Metazoa</taxon>
        <taxon>Ecdysozoa</taxon>
        <taxon>Nematoda</taxon>
        <taxon>Chromadorea</taxon>
        <taxon>Rhabditida</taxon>
        <taxon>Tylenchina</taxon>
        <taxon>Tylenchomorpha</taxon>
        <taxon>Tylenchoidea</taxon>
        <taxon>Meloidogynidae</taxon>
        <taxon>Meloidogyninae</taxon>
        <taxon>Meloidogyne</taxon>
    </lineage>
</organism>
<reference evidence="1" key="1">
    <citation type="journal article" date="2020" name="Ecol. Evol.">
        <title>Genome structure and content of the rice root-knot nematode (Meloidogyne graminicola).</title>
        <authorList>
            <person name="Phan N.T."/>
            <person name="Danchin E.G.J."/>
            <person name="Klopp C."/>
            <person name="Perfus-Barbeoch L."/>
            <person name="Kozlowski D.K."/>
            <person name="Koutsovoulos G.D."/>
            <person name="Lopez-Roques C."/>
            <person name="Bouchez O."/>
            <person name="Zahm M."/>
            <person name="Besnard G."/>
            <person name="Bellafiore S."/>
        </authorList>
    </citation>
    <scope>NUCLEOTIDE SEQUENCE</scope>
    <source>
        <strain evidence="1">VN-18</strain>
    </source>
</reference>
<feature type="non-terminal residue" evidence="1">
    <location>
        <position position="1"/>
    </location>
</feature>
<dbReference type="OrthoDB" id="5903086at2759"/>
<name>A0A8S9ZLU5_9BILA</name>
<evidence type="ECO:0008006" key="3">
    <source>
        <dbReference type="Google" id="ProtNLM"/>
    </source>
</evidence>
<evidence type="ECO:0000313" key="1">
    <source>
        <dbReference type="EMBL" id="KAF7634281.1"/>
    </source>
</evidence>